<dbReference type="Proteomes" id="UP000221011">
    <property type="component" value="Chromosome"/>
</dbReference>
<keyword evidence="1" id="KW-1133">Transmembrane helix</keyword>
<organism evidence="2 3">
    <name type="scientific">Streptomyces formicae</name>
    <dbReference type="NCBI Taxonomy" id="1616117"/>
    <lineage>
        <taxon>Bacteria</taxon>
        <taxon>Bacillati</taxon>
        <taxon>Actinomycetota</taxon>
        <taxon>Actinomycetes</taxon>
        <taxon>Kitasatosporales</taxon>
        <taxon>Streptomycetaceae</taxon>
        <taxon>Streptomyces</taxon>
    </lineage>
</organism>
<keyword evidence="3" id="KW-1185">Reference proteome</keyword>
<evidence type="ECO:0000256" key="1">
    <source>
        <dbReference type="SAM" id="Phobius"/>
    </source>
</evidence>
<dbReference type="RefSeq" id="WP_098243354.1">
    <property type="nucleotide sequence ID" value="NZ_CP022685.1"/>
</dbReference>
<accession>A0A291QAZ7</accession>
<keyword evidence="1" id="KW-0472">Membrane</keyword>
<protein>
    <submittedName>
        <fullName evidence="2">Uncharacterized protein</fullName>
    </submittedName>
</protein>
<sequence>MEWTALISTVAGGAIATLSAGALEFWRWKRQRVDQNIENRRVLYGSYLAVLSSTRHTCSWLARATELAPTERAKAVWDAYEHCLGRRYEIQIMAPLSVVEAADDTHHAMRAMCMAVEVGVTSDDEEYTRLRQAYKDAHTSLRRAMRCDLGSEP</sequence>
<evidence type="ECO:0000313" key="3">
    <source>
        <dbReference type="Proteomes" id="UP000221011"/>
    </source>
</evidence>
<dbReference type="AlphaFoldDB" id="A0A291QAZ7"/>
<proteinExistence type="predicted"/>
<name>A0A291QAZ7_9ACTN</name>
<evidence type="ECO:0000313" key="2">
    <source>
        <dbReference type="EMBL" id="ATL28738.1"/>
    </source>
</evidence>
<reference evidence="2 3" key="1">
    <citation type="submission" date="2017-08" db="EMBL/GenBank/DDBJ databases">
        <title>Complete Genome Sequence of Streptomyces formicae KY5, the formicamycin producer.</title>
        <authorList>
            <person name="Holmes N.A."/>
            <person name="Devine R."/>
            <person name="Qin Z."/>
            <person name="Seipke R.F."/>
            <person name="Wilkinson B."/>
            <person name="Hutchings M.I."/>
        </authorList>
    </citation>
    <scope>NUCLEOTIDE SEQUENCE [LARGE SCALE GENOMIC DNA]</scope>
    <source>
        <strain evidence="2 3">KY5</strain>
    </source>
</reference>
<keyword evidence="1" id="KW-0812">Transmembrane</keyword>
<gene>
    <name evidence="2" type="ORF">KY5_3720c</name>
</gene>
<feature type="transmembrane region" description="Helical" evidence="1">
    <location>
        <begin position="6"/>
        <end position="26"/>
    </location>
</feature>
<dbReference type="EMBL" id="CP022685">
    <property type="protein sequence ID" value="ATL28738.1"/>
    <property type="molecule type" value="Genomic_DNA"/>
</dbReference>
<dbReference type="KEGG" id="sfk:KY5_3720c"/>